<evidence type="ECO:0000313" key="2">
    <source>
        <dbReference type="EMBL" id="VYU61819.1"/>
    </source>
</evidence>
<dbReference type="AlphaFoldDB" id="A0A6N3GE87"/>
<name>A0A6N3GE87_CLOBU</name>
<accession>A0A6N3GE87</accession>
<dbReference type="EMBL" id="CACRTU010000027">
    <property type="protein sequence ID" value="VYU61819.1"/>
    <property type="molecule type" value="Genomic_DNA"/>
</dbReference>
<gene>
    <name evidence="2" type="ORF">CBLFYP62_03023</name>
</gene>
<proteinExistence type="predicted"/>
<dbReference type="PROSITE" id="PS50883">
    <property type="entry name" value="EAL"/>
    <property type="match status" value="1"/>
</dbReference>
<protein>
    <submittedName>
        <fullName evidence="2">EAL domain protein</fullName>
    </submittedName>
</protein>
<dbReference type="InterPro" id="IPR035919">
    <property type="entry name" value="EAL_sf"/>
</dbReference>
<dbReference type="SUPFAM" id="SSF141868">
    <property type="entry name" value="EAL domain-like"/>
    <property type="match status" value="1"/>
</dbReference>
<dbReference type="RefSeq" id="WP_243151269.1">
    <property type="nucleotide sequence ID" value="NZ_CACRTU010000027.1"/>
</dbReference>
<dbReference type="InterPro" id="IPR001633">
    <property type="entry name" value="EAL_dom"/>
</dbReference>
<feature type="domain" description="EAL" evidence="1">
    <location>
        <begin position="10"/>
        <end position="95"/>
    </location>
</feature>
<organism evidence="2">
    <name type="scientific">Clostridium butyricum</name>
    <dbReference type="NCBI Taxonomy" id="1492"/>
    <lineage>
        <taxon>Bacteria</taxon>
        <taxon>Bacillati</taxon>
        <taxon>Bacillota</taxon>
        <taxon>Clostridia</taxon>
        <taxon>Eubacteriales</taxon>
        <taxon>Clostridiaceae</taxon>
        <taxon>Clostridium</taxon>
    </lineage>
</organism>
<sequence length="95" mass="10992">MGKAICFKLASKQYDEFIDVINTKNIRTVFQPIVSLEDLSVMGYEALSRGPENTEMQNPELLLKCAEECDKSFELEWLFICKALENSCHKKYESF</sequence>
<dbReference type="Gene3D" id="3.20.20.450">
    <property type="entry name" value="EAL domain"/>
    <property type="match status" value="1"/>
</dbReference>
<evidence type="ECO:0000259" key="1">
    <source>
        <dbReference type="PROSITE" id="PS50883"/>
    </source>
</evidence>
<reference evidence="2" key="1">
    <citation type="submission" date="2019-11" db="EMBL/GenBank/DDBJ databases">
        <authorList>
            <person name="Feng L."/>
        </authorList>
    </citation>
    <scope>NUCLEOTIDE SEQUENCE</scope>
    <source>
        <strain evidence="2">CButyricumLFYP62</strain>
    </source>
</reference>